<dbReference type="InterPro" id="IPR019096">
    <property type="entry name" value="YopX_protein"/>
</dbReference>
<dbReference type="NCBIfam" id="TIGR01671">
    <property type="entry name" value="phage_TIGR01671"/>
    <property type="match status" value="1"/>
</dbReference>
<dbReference type="SUPFAM" id="SSF159006">
    <property type="entry name" value="YopX-like"/>
    <property type="match status" value="1"/>
</dbReference>
<proteinExistence type="predicted"/>
<name>A0A6M3LNN1_9ZZZZ</name>
<dbReference type="Pfam" id="PF09643">
    <property type="entry name" value="YopX"/>
    <property type="match status" value="1"/>
</dbReference>
<reference evidence="2" key="1">
    <citation type="submission" date="2020-03" db="EMBL/GenBank/DDBJ databases">
        <title>The deep terrestrial virosphere.</title>
        <authorList>
            <person name="Holmfeldt K."/>
            <person name="Nilsson E."/>
            <person name="Simone D."/>
            <person name="Lopez-Fernandez M."/>
            <person name="Wu X."/>
            <person name="de Brujin I."/>
            <person name="Lundin D."/>
            <person name="Andersson A."/>
            <person name="Bertilsson S."/>
            <person name="Dopson M."/>
        </authorList>
    </citation>
    <scope>NUCLEOTIDE SEQUENCE</scope>
    <source>
        <strain evidence="2">MM415B07206</strain>
    </source>
</reference>
<dbReference type="EMBL" id="MT143441">
    <property type="protein sequence ID" value="QJA96866.1"/>
    <property type="molecule type" value="Genomic_DNA"/>
</dbReference>
<evidence type="ECO:0000313" key="2">
    <source>
        <dbReference type="EMBL" id="QJA96866.1"/>
    </source>
</evidence>
<dbReference type="Gene3D" id="2.30.30.290">
    <property type="entry name" value="YopX-like domains"/>
    <property type="match status" value="1"/>
</dbReference>
<dbReference type="AlphaFoldDB" id="A0A6M3LNN1"/>
<feature type="domain" description="YopX protein" evidence="1">
    <location>
        <begin position="5"/>
        <end position="127"/>
    </location>
</feature>
<dbReference type="InterPro" id="IPR023385">
    <property type="entry name" value="YopX-like_C"/>
</dbReference>
<sequence length="130" mass="15250">MREIKFRAYHKTQKQMFYSFYLDFRGKIGVWNHEETEIIFGDYPFLELMQYTGLHDKNGKEVFEGDIVRLSNVNDDGDEGKTCVAVMRGFEATFDEIPDGWYYPMGSTAQAHREVIGNIYENQELLEAKE</sequence>
<evidence type="ECO:0000259" key="1">
    <source>
        <dbReference type="Pfam" id="PF09643"/>
    </source>
</evidence>
<accession>A0A6M3LNN1</accession>
<organism evidence="2">
    <name type="scientific">viral metagenome</name>
    <dbReference type="NCBI Taxonomy" id="1070528"/>
    <lineage>
        <taxon>unclassified sequences</taxon>
        <taxon>metagenomes</taxon>
        <taxon>organismal metagenomes</taxon>
    </lineage>
</organism>
<protein>
    <submittedName>
        <fullName evidence="2">Putative YopX protein</fullName>
    </submittedName>
</protein>
<gene>
    <name evidence="2" type="ORF">MM415B07206_0005</name>
</gene>
<dbReference type="InterPro" id="IPR010024">
    <property type="entry name" value="CHP16711"/>
</dbReference>